<dbReference type="AlphaFoldDB" id="A0A1T5ANI6"/>
<keyword evidence="1" id="KW-0732">Signal</keyword>
<evidence type="ECO:0000313" key="3">
    <source>
        <dbReference type="Proteomes" id="UP000190150"/>
    </source>
</evidence>
<proteinExistence type="predicted"/>
<evidence type="ECO:0008006" key="4">
    <source>
        <dbReference type="Google" id="ProtNLM"/>
    </source>
</evidence>
<dbReference type="STRING" id="1513896.SAMN05660841_00013"/>
<name>A0A1T5ANI6_9SPHI</name>
<feature type="signal peptide" evidence="1">
    <location>
        <begin position="1"/>
        <end position="19"/>
    </location>
</feature>
<accession>A0A1T5ANI6</accession>
<protein>
    <recommendedName>
        <fullName evidence="4">F5/8 type C domain-containing protein</fullName>
    </recommendedName>
</protein>
<dbReference type="RefSeq" id="WP_079640386.1">
    <property type="nucleotide sequence ID" value="NZ_FUZF01000001.1"/>
</dbReference>
<dbReference type="EMBL" id="FUZF01000001">
    <property type="protein sequence ID" value="SKB36173.1"/>
    <property type="molecule type" value="Genomic_DNA"/>
</dbReference>
<keyword evidence="3" id="KW-1185">Reference proteome</keyword>
<dbReference type="OrthoDB" id="711832at2"/>
<gene>
    <name evidence="2" type="ORF">SAMN05660841_00013</name>
</gene>
<feature type="chain" id="PRO_5012527091" description="F5/8 type C domain-containing protein" evidence="1">
    <location>
        <begin position="20"/>
        <end position="362"/>
    </location>
</feature>
<evidence type="ECO:0000256" key="1">
    <source>
        <dbReference type="SAM" id="SignalP"/>
    </source>
</evidence>
<sequence length="362" mass="39807">MKKIIISLFVCLFTTISNGQTFDDMISVATMASGAWDQSIHGWAQDPDNEWRYHFDLNRTTDIVFDMSIGLKRSSGSDSFHEAKVYVILTHPTDQGVFWKISPDVIFTPGDFTAQGSSGNYSRNRTVQVTIPQQLFNTYFTPGNFPLNYRISVGVEGKMNSLGTFETFKNYQQEKFREYKIKPIILGAGQLCNEEVFNIYYASNVTLENATGIATLTDLGNGQWKVTKIGNGNVILKATNANKIVEKRILIGAATIVGDIISGNSAITPPNSGYSIYDYEISTDAVNQIEWVSSGWSDVIVQFNGNRASLSVPANNTSTNKTVQLKVRVLNACGNSDYVYKNITIYKSGGGSGGPDPEGPIQ</sequence>
<organism evidence="2 3">
    <name type="scientific">Sphingobacterium nematocida</name>
    <dbReference type="NCBI Taxonomy" id="1513896"/>
    <lineage>
        <taxon>Bacteria</taxon>
        <taxon>Pseudomonadati</taxon>
        <taxon>Bacteroidota</taxon>
        <taxon>Sphingobacteriia</taxon>
        <taxon>Sphingobacteriales</taxon>
        <taxon>Sphingobacteriaceae</taxon>
        <taxon>Sphingobacterium</taxon>
    </lineage>
</organism>
<dbReference type="Proteomes" id="UP000190150">
    <property type="component" value="Unassembled WGS sequence"/>
</dbReference>
<evidence type="ECO:0000313" key="2">
    <source>
        <dbReference type="EMBL" id="SKB36173.1"/>
    </source>
</evidence>
<reference evidence="3" key="1">
    <citation type="submission" date="2017-02" db="EMBL/GenBank/DDBJ databases">
        <authorList>
            <person name="Varghese N."/>
            <person name="Submissions S."/>
        </authorList>
    </citation>
    <scope>NUCLEOTIDE SEQUENCE [LARGE SCALE GENOMIC DNA]</scope>
    <source>
        <strain evidence="3">DSM 24091</strain>
    </source>
</reference>